<dbReference type="EMBL" id="AVOT02076369">
    <property type="protein sequence ID" value="MBW0564807.1"/>
    <property type="molecule type" value="Genomic_DNA"/>
</dbReference>
<keyword evidence="2" id="KW-1185">Reference proteome</keyword>
<evidence type="ECO:0000313" key="1">
    <source>
        <dbReference type="EMBL" id="MBW0564807.1"/>
    </source>
</evidence>
<organism evidence="1 2">
    <name type="scientific">Austropuccinia psidii MF-1</name>
    <dbReference type="NCBI Taxonomy" id="1389203"/>
    <lineage>
        <taxon>Eukaryota</taxon>
        <taxon>Fungi</taxon>
        <taxon>Dikarya</taxon>
        <taxon>Basidiomycota</taxon>
        <taxon>Pucciniomycotina</taxon>
        <taxon>Pucciniomycetes</taxon>
        <taxon>Pucciniales</taxon>
        <taxon>Sphaerophragmiaceae</taxon>
        <taxon>Austropuccinia</taxon>
    </lineage>
</organism>
<dbReference type="Proteomes" id="UP000765509">
    <property type="component" value="Unassembled WGS sequence"/>
</dbReference>
<evidence type="ECO:0000313" key="2">
    <source>
        <dbReference type="Proteomes" id="UP000765509"/>
    </source>
</evidence>
<comment type="caution">
    <text evidence="1">The sequence shown here is derived from an EMBL/GenBank/DDBJ whole genome shotgun (WGS) entry which is preliminary data.</text>
</comment>
<sequence length="96" mass="10396">MLSNRLGASFNPSSTSMKAYRGDYGRIHSVTKGQGSVNATKTDKLFHSEADNTVFPSKRAGKTTRSLSGHLKIQPEGLKKFLAAQSVPDPCRSVKN</sequence>
<proteinExistence type="predicted"/>
<gene>
    <name evidence="1" type="ORF">O181_104522</name>
</gene>
<dbReference type="AlphaFoldDB" id="A0A9Q3JLV4"/>
<protein>
    <submittedName>
        <fullName evidence="1">Uncharacterized protein</fullName>
    </submittedName>
</protein>
<accession>A0A9Q3JLV4</accession>
<name>A0A9Q3JLV4_9BASI</name>
<reference evidence="1" key="1">
    <citation type="submission" date="2021-03" db="EMBL/GenBank/DDBJ databases">
        <title>Draft genome sequence of rust myrtle Austropuccinia psidii MF-1, a brazilian biotype.</title>
        <authorList>
            <person name="Quecine M.C."/>
            <person name="Pachon D.M.R."/>
            <person name="Bonatelli M.L."/>
            <person name="Correr F.H."/>
            <person name="Franceschini L.M."/>
            <person name="Leite T.F."/>
            <person name="Margarido G.R.A."/>
            <person name="Almeida C.A."/>
            <person name="Ferrarezi J.A."/>
            <person name="Labate C.A."/>
        </authorList>
    </citation>
    <scope>NUCLEOTIDE SEQUENCE</scope>
    <source>
        <strain evidence="1">MF-1</strain>
    </source>
</reference>